<evidence type="ECO:0000313" key="3">
    <source>
        <dbReference type="Ensembl" id="ENSECRP00000013073.1"/>
    </source>
</evidence>
<dbReference type="Gene3D" id="2.170.270.10">
    <property type="entry name" value="SET domain"/>
    <property type="match status" value="2"/>
</dbReference>
<keyword evidence="1" id="KW-0812">Transmembrane</keyword>
<dbReference type="GO" id="GO:0042799">
    <property type="term" value="F:histone H4K20 methyltransferase activity"/>
    <property type="evidence" value="ECO:0007669"/>
    <property type="project" value="TreeGrafter"/>
</dbReference>
<keyword evidence="1" id="KW-0472">Membrane</keyword>
<proteinExistence type="predicted"/>
<dbReference type="Pfam" id="PF00856">
    <property type="entry name" value="SET"/>
    <property type="match status" value="1"/>
</dbReference>
<dbReference type="Proteomes" id="UP000694620">
    <property type="component" value="Chromosome 3"/>
</dbReference>
<dbReference type="Ensembl" id="ENSECRT00000013303.1">
    <property type="protein sequence ID" value="ENSECRP00000013073.1"/>
    <property type="gene ID" value="ENSECRG00000008740.1"/>
</dbReference>
<feature type="transmembrane region" description="Helical" evidence="1">
    <location>
        <begin position="6"/>
        <end position="24"/>
    </location>
</feature>
<reference evidence="3" key="1">
    <citation type="submission" date="2021-06" db="EMBL/GenBank/DDBJ databases">
        <authorList>
            <consortium name="Wellcome Sanger Institute Data Sharing"/>
        </authorList>
    </citation>
    <scope>NUCLEOTIDE SEQUENCE [LARGE SCALE GENOMIC DNA]</scope>
</reference>
<dbReference type="InterPro" id="IPR001214">
    <property type="entry name" value="SET_dom"/>
</dbReference>
<evidence type="ECO:0000259" key="2">
    <source>
        <dbReference type="PROSITE" id="PS50280"/>
    </source>
</evidence>
<dbReference type="AlphaFoldDB" id="A0A8C4X8D1"/>
<accession>A0A8C4X8D1</accession>
<dbReference type="SUPFAM" id="SSF82199">
    <property type="entry name" value="SET domain"/>
    <property type="match status" value="1"/>
</dbReference>
<dbReference type="GO" id="GO:0006357">
    <property type="term" value="P:regulation of transcription by RNA polymerase II"/>
    <property type="evidence" value="ECO:0007669"/>
    <property type="project" value="TreeGrafter"/>
</dbReference>
<evidence type="ECO:0000256" key="1">
    <source>
        <dbReference type="SAM" id="Phobius"/>
    </source>
</evidence>
<protein>
    <recommendedName>
        <fullName evidence="2">SET domain-containing protein</fullName>
    </recommendedName>
</protein>
<dbReference type="GeneTree" id="ENSGT01020000230590"/>
<dbReference type="PANTHER" id="PTHR46167:SF1">
    <property type="entry name" value="N-LYSINE METHYLTRANSFERASE KMT5A"/>
    <property type="match status" value="1"/>
</dbReference>
<name>A0A8C4X8D1_ERPCA</name>
<reference evidence="3" key="2">
    <citation type="submission" date="2025-08" db="UniProtKB">
        <authorList>
            <consortium name="Ensembl"/>
        </authorList>
    </citation>
    <scope>IDENTIFICATION</scope>
</reference>
<sequence length="160" mass="18972">MFIFGSLYVYVCIYIYIYIYRRMLKMRRQRINPESDAIRYVRSSSDKRGLEIKFINSEKGRGVFAVEALERGDFVAEYRGQLIDRAESEKRRRVYHPSKLQIKKLAVDGMPHLCLFALRDILPGEEITYSYGDGPWPWRKQVRTVVFIYVFRISLGCCHL</sequence>
<dbReference type="GO" id="GO:0005634">
    <property type="term" value="C:nucleus"/>
    <property type="evidence" value="ECO:0007669"/>
    <property type="project" value="TreeGrafter"/>
</dbReference>
<organism evidence="3 4">
    <name type="scientific">Erpetoichthys calabaricus</name>
    <name type="common">Rope fish</name>
    <name type="synonym">Calamoichthys calabaricus</name>
    <dbReference type="NCBI Taxonomy" id="27687"/>
    <lineage>
        <taxon>Eukaryota</taxon>
        <taxon>Metazoa</taxon>
        <taxon>Chordata</taxon>
        <taxon>Craniata</taxon>
        <taxon>Vertebrata</taxon>
        <taxon>Euteleostomi</taxon>
        <taxon>Actinopterygii</taxon>
        <taxon>Polypteriformes</taxon>
        <taxon>Polypteridae</taxon>
        <taxon>Erpetoichthys</taxon>
    </lineage>
</organism>
<feature type="domain" description="SET" evidence="2">
    <location>
        <begin position="48"/>
        <end position="132"/>
    </location>
</feature>
<keyword evidence="1" id="KW-1133">Transmembrane helix</keyword>
<dbReference type="PANTHER" id="PTHR46167">
    <property type="entry name" value="N-LYSINE METHYLTRANSFERASE KMT5A"/>
    <property type="match status" value="1"/>
</dbReference>
<dbReference type="GO" id="GO:0005700">
    <property type="term" value="C:polytene chromosome"/>
    <property type="evidence" value="ECO:0007669"/>
    <property type="project" value="TreeGrafter"/>
</dbReference>
<keyword evidence="4" id="KW-1185">Reference proteome</keyword>
<dbReference type="GO" id="GO:0043516">
    <property type="term" value="P:regulation of DNA damage response, signal transduction by p53 class mediator"/>
    <property type="evidence" value="ECO:0007669"/>
    <property type="project" value="TreeGrafter"/>
</dbReference>
<dbReference type="InterPro" id="IPR051760">
    <property type="entry name" value="KMT5A"/>
</dbReference>
<dbReference type="SMART" id="SM00317">
    <property type="entry name" value="SET"/>
    <property type="match status" value="1"/>
</dbReference>
<evidence type="ECO:0000313" key="4">
    <source>
        <dbReference type="Proteomes" id="UP000694620"/>
    </source>
</evidence>
<dbReference type="PROSITE" id="PS50280">
    <property type="entry name" value="SET"/>
    <property type="match status" value="1"/>
</dbReference>
<reference evidence="3" key="3">
    <citation type="submission" date="2025-09" db="UniProtKB">
        <authorList>
            <consortium name="Ensembl"/>
        </authorList>
    </citation>
    <scope>IDENTIFICATION</scope>
</reference>
<dbReference type="InterPro" id="IPR046341">
    <property type="entry name" value="SET_dom_sf"/>
</dbReference>